<evidence type="ECO:0000256" key="1">
    <source>
        <dbReference type="SAM" id="Coils"/>
    </source>
</evidence>
<evidence type="ECO:0000256" key="2">
    <source>
        <dbReference type="SAM" id="MobiDB-lite"/>
    </source>
</evidence>
<reference evidence="3 4" key="1">
    <citation type="submission" date="2013-03" db="EMBL/GenBank/DDBJ databases">
        <authorList>
            <person name="Warren W."/>
            <person name="Wilson R.K."/>
        </authorList>
    </citation>
    <scope>NUCLEOTIDE SEQUENCE</scope>
</reference>
<reference evidence="3" key="2">
    <citation type="submission" date="2025-08" db="UniProtKB">
        <authorList>
            <consortium name="Ensembl"/>
        </authorList>
    </citation>
    <scope>IDENTIFICATION</scope>
</reference>
<dbReference type="AlphaFoldDB" id="A0A7N9D9I3"/>
<evidence type="ECO:0000313" key="4">
    <source>
        <dbReference type="Proteomes" id="UP000233100"/>
    </source>
</evidence>
<organism evidence="3 4">
    <name type="scientific">Macaca fascicularis</name>
    <name type="common">Crab-eating macaque</name>
    <name type="synonym">Cynomolgus monkey</name>
    <dbReference type="NCBI Taxonomy" id="9541"/>
    <lineage>
        <taxon>Eukaryota</taxon>
        <taxon>Metazoa</taxon>
        <taxon>Chordata</taxon>
        <taxon>Craniata</taxon>
        <taxon>Vertebrata</taxon>
        <taxon>Euteleostomi</taxon>
        <taxon>Mammalia</taxon>
        <taxon>Eutheria</taxon>
        <taxon>Euarchontoglires</taxon>
        <taxon>Primates</taxon>
        <taxon>Haplorrhini</taxon>
        <taxon>Catarrhini</taxon>
        <taxon>Cercopithecidae</taxon>
        <taxon>Cercopithecinae</taxon>
        <taxon>Macaca</taxon>
    </lineage>
</organism>
<dbReference type="Ensembl" id="ENSMFAT00000083066.1">
    <property type="protein sequence ID" value="ENSMFAP00000062308.1"/>
    <property type="gene ID" value="ENSMFAG00000058581.1"/>
</dbReference>
<accession>A0A7N9D9I3</accession>
<protein>
    <submittedName>
        <fullName evidence="3">Uncharacterized protein</fullName>
    </submittedName>
</protein>
<evidence type="ECO:0000313" key="3">
    <source>
        <dbReference type="Ensembl" id="ENSMFAP00000062308.1"/>
    </source>
</evidence>
<dbReference type="GeneTree" id="ENSGT01130000278485"/>
<name>A0A7N9D9I3_MACFA</name>
<feature type="coiled-coil region" evidence="1">
    <location>
        <begin position="69"/>
        <end position="96"/>
    </location>
</feature>
<feature type="region of interest" description="Disordered" evidence="2">
    <location>
        <begin position="1"/>
        <end position="34"/>
    </location>
</feature>
<reference evidence="3" key="3">
    <citation type="submission" date="2025-09" db="UniProtKB">
        <authorList>
            <consortium name="Ensembl"/>
        </authorList>
    </citation>
    <scope>IDENTIFICATION</scope>
</reference>
<sequence>MRKNQHKKAENSQNRNASSPPKEHNSLPAREQNWMENEFDELTEVGFRRWVITNSSELKEHVLIQCKEAKNVEKRLEGLLTRKTSLQKDINDLMELKNTARELWKAHTSSNSRIKQKKGYQ</sequence>
<proteinExistence type="predicted"/>
<keyword evidence="4" id="KW-1185">Reference proteome</keyword>
<keyword evidence="1" id="KW-0175">Coiled coil</keyword>
<dbReference type="Proteomes" id="UP000233100">
    <property type="component" value="Chromosome 12"/>
</dbReference>